<dbReference type="STRING" id="392500.Swoo_2008"/>
<dbReference type="GO" id="GO:0016746">
    <property type="term" value="F:acyltransferase activity"/>
    <property type="evidence" value="ECO:0007669"/>
    <property type="project" value="UniProtKB-KW"/>
</dbReference>
<dbReference type="Gene3D" id="3.60.110.10">
    <property type="entry name" value="Carbon-nitrogen hydrolase"/>
    <property type="match status" value="1"/>
</dbReference>
<dbReference type="PANTHER" id="PTHR23088">
    <property type="entry name" value="NITRILASE-RELATED"/>
    <property type="match status" value="1"/>
</dbReference>
<dbReference type="Pfam" id="PF00795">
    <property type="entry name" value="CN_hydrolase"/>
    <property type="match status" value="1"/>
</dbReference>
<accession>B1KQQ3</accession>
<keyword evidence="2" id="KW-0012">Acyltransferase</keyword>
<keyword evidence="2" id="KW-0449">Lipoprotein</keyword>
<dbReference type="CDD" id="cd07197">
    <property type="entry name" value="nitrilase"/>
    <property type="match status" value="1"/>
</dbReference>
<name>B1KQQ3_SHEWM</name>
<dbReference type="InterPro" id="IPR003010">
    <property type="entry name" value="C-N_Hydrolase"/>
</dbReference>
<feature type="domain" description="CN hydrolase" evidence="1">
    <location>
        <begin position="6"/>
        <end position="231"/>
    </location>
</feature>
<dbReference type="Proteomes" id="UP000002168">
    <property type="component" value="Chromosome"/>
</dbReference>
<dbReference type="PANTHER" id="PTHR23088:SF50">
    <property type="entry name" value="HYDROLASE YHCX"/>
    <property type="match status" value="1"/>
</dbReference>
<gene>
    <name evidence="2" type="ordered locus">Swoo_2008</name>
</gene>
<keyword evidence="3" id="KW-1185">Reference proteome</keyword>
<proteinExistence type="predicted"/>
<dbReference type="InterPro" id="IPR036526">
    <property type="entry name" value="C-N_Hydrolase_sf"/>
</dbReference>
<evidence type="ECO:0000313" key="3">
    <source>
        <dbReference type="Proteomes" id="UP000002168"/>
    </source>
</evidence>
<keyword evidence="2" id="KW-0808">Transferase</keyword>
<dbReference type="AlphaFoldDB" id="B1KQQ3"/>
<dbReference type="SUPFAM" id="SSF56317">
    <property type="entry name" value="Carbon-nitrogen hydrolase"/>
    <property type="match status" value="1"/>
</dbReference>
<organism evidence="2 3">
    <name type="scientific">Shewanella woodyi (strain ATCC 51908 / MS32)</name>
    <dbReference type="NCBI Taxonomy" id="392500"/>
    <lineage>
        <taxon>Bacteria</taxon>
        <taxon>Pseudomonadati</taxon>
        <taxon>Pseudomonadota</taxon>
        <taxon>Gammaproteobacteria</taxon>
        <taxon>Alteromonadales</taxon>
        <taxon>Shewanellaceae</taxon>
        <taxon>Shewanella</taxon>
    </lineage>
</organism>
<dbReference type="KEGG" id="swd:Swoo_2008"/>
<protein>
    <submittedName>
        <fullName evidence="2">Nitrilase/cyanide hydratase and apolipoprotein N-acyltransferase</fullName>
    </submittedName>
</protein>
<dbReference type="eggNOG" id="COG0388">
    <property type="taxonomic scope" value="Bacteria"/>
</dbReference>
<sequence length="274" mass="30556">MRIKVLQTQRKASIQEALKYIVKLVAQACQEPQDFIVLPEHALIQPECGLDEDTAIKIQETFSSLALKYNTYILTGSWLEVQGSHTVNITRLLDRKGHCLASVKHAFDMKENTEERYPVIETDMGKVGILLGSDFWNIESSRIQTLQGAELVLVSGSLTTKNLNSKQCSIWGIATLNCIAIAYASTGTSVDTKDESAGGSMIALPSNIQAKAEWNPEVIQAMWDDGLMSKTREADLTFKNTLWFGLWARRKELYAPLSMAEDLSHSSPTNVEEW</sequence>
<dbReference type="HOGENOM" id="CLU_1015250_0_0_6"/>
<reference evidence="2 3" key="1">
    <citation type="submission" date="2008-02" db="EMBL/GenBank/DDBJ databases">
        <title>Complete sequence of Shewanella woodyi ATCC 51908.</title>
        <authorList>
            <consortium name="US DOE Joint Genome Institute"/>
            <person name="Copeland A."/>
            <person name="Lucas S."/>
            <person name="Lapidus A."/>
            <person name="Glavina del Rio T."/>
            <person name="Dalin E."/>
            <person name="Tice H."/>
            <person name="Bruce D."/>
            <person name="Goodwin L."/>
            <person name="Pitluck S."/>
            <person name="Sims D."/>
            <person name="Brettin T."/>
            <person name="Detter J.C."/>
            <person name="Han C."/>
            <person name="Kuske C.R."/>
            <person name="Schmutz J."/>
            <person name="Larimer F."/>
            <person name="Land M."/>
            <person name="Hauser L."/>
            <person name="Kyrpides N."/>
            <person name="Lykidis A."/>
            <person name="Zhao J.-S."/>
            <person name="Richardson P."/>
        </authorList>
    </citation>
    <scope>NUCLEOTIDE SEQUENCE [LARGE SCALE GENOMIC DNA]</scope>
    <source>
        <strain evidence="3">ATCC 51908 / MS32</strain>
    </source>
</reference>
<evidence type="ECO:0000313" key="2">
    <source>
        <dbReference type="EMBL" id="ACA86292.1"/>
    </source>
</evidence>
<dbReference type="RefSeq" id="WP_012324638.1">
    <property type="nucleotide sequence ID" value="NC_010506.1"/>
</dbReference>
<evidence type="ECO:0000259" key="1">
    <source>
        <dbReference type="Pfam" id="PF00795"/>
    </source>
</evidence>
<dbReference type="EMBL" id="CP000961">
    <property type="protein sequence ID" value="ACA86292.1"/>
    <property type="molecule type" value="Genomic_DNA"/>
</dbReference>